<dbReference type="EMBL" id="FQYR01000004">
    <property type="protein sequence ID" value="SHJ60949.1"/>
    <property type="molecule type" value="Genomic_DNA"/>
</dbReference>
<dbReference type="InterPro" id="IPR001932">
    <property type="entry name" value="PPM-type_phosphatase-like_dom"/>
</dbReference>
<name>A0A1M6KPQ0_9BACT</name>
<dbReference type="CDD" id="cd00143">
    <property type="entry name" value="PP2Cc"/>
    <property type="match status" value="1"/>
</dbReference>
<keyword evidence="3" id="KW-1185">Reference proteome</keyword>
<dbReference type="GO" id="GO:0004722">
    <property type="term" value="F:protein serine/threonine phosphatase activity"/>
    <property type="evidence" value="ECO:0007669"/>
    <property type="project" value="InterPro"/>
</dbReference>
<organism evidence="2 3">
    <name type="scientific">Rubritalea squalenifaciens DSM 18772</name>
    <dbReference type="NCBI Taxonomy" id="1123071"/>
    <lineage>
        <taxon>Bacteria</taxon>
        <taxon>Pseudomonadati</taxon>
        <taxon>Verrucomicrobiota</taxon>
        <taxon>Verrucomicrobiia</taxon>
        <taxon>Verrucomicrobiales</taxon>
        <taxon>Rubritaleaceae</taxon>
        <taxon>Rubritalea</taxon>
    </lineage>
</organism>
<dbReference type="Gene3D" id="3.60.40.10">
    <property type="entry name" value="PPM-type phosphatase domain"/>
    <property type="match status" value="1"/>
</dbReference>
<dbReference type="AlphaFoldDB" id="A0A1M6KPQ0"/>
<dbReference type="SMART" id="SM00331">
    <property type="entry name" value="PP2C_SIG"/>
    <property type="match status" value="1"/>
</dbReference>
<evidence type="ECO:0000313" key="2">
    <source>
        <dbReference type="EMBL" id="SHJ60949.1"/>
    </source>
</evidence>
<dbReference type="InParanoid" id="A0A1M6KPQ0"/>
<dbReference type="SUPFAM" id="SSF81606">
    <property type="entry name" value="PP2C-like"/>
    <property type="match status" value="1"/>
</dbReference>
<dbReference type="PANTHER" id="PTHR47992">
    <property type="entry name" value="PROTEIN PHOSPHATASE"/>
    <property type="match status" value="1"/>
</dbReference>
<reference evidence="2 3" key="1">
    <citation type="submission" date="2016-11" db="EMBL/GenBank/DDBJ databases">
        <authorList>
            <person name="Jaros S."/>
            <person name="Januszkiewicz K."/>
            <person name="Wedrychowicz H."/>
        </authorList>
    </citation>
    <scope>NUCLEOTIDE SEQUENCE [LARGE SCALE GENOMIC DNA]</scope>
    <source>
        <strain evidence="2 3">DSM 18772</strain>
    </source>
</reference>
<dbReference type="Proteomes" id="UP000184510">
    <property type="component" value="Unassembled WGS sequence"/>
</dbReference>
<evidence type="ECO:0000313" key="3">
    <source>
        <dbReference type="Proteomes" id="UP000184510"/>
    </source>
</evidence>
<sequence>MSQIGFADYERDFYSGASLDQHNHTSSHLAVNPNFLWSARTTSGRRKPKNDDSWLAFAAGAKGSCMLLEDGEHELNTHDLIFAVSDGMGGGNAGYLASSLILEHITKVIPQTFKAAAQGFHPDYLEILDQKVREIHSAINERADGDPNLKGMGATLTLGWFTPENLYIAHAGDSRMYLQRADDTSQLTEDHTFAWSKFNRGELNEREFRHHPRRSALFEVVGGGHQKIRPSVAAVPYAKGDRFMICSDGVIDGLWEKHIHSGLSRKESSTSEVADALMARAVDNAGSDDTTLIVIDVC</sequence>
<dbReference type="PROSITE" id="PS51746">
    <property type="entry name" value="PPM_2"/>
    <property type="match status" value="1"/>
</dbReference>
<proteinExistence type="predicted"/>
<dbReference type="STRING" id="1123071.SAMN02745181_2171"/>
<dbReference type="SMART" id="SM00332">
    <property type="entry name" value="PP2Cc"/>
    <property type="match status" value="1"/>
</dbReference>
<dbReference type="InterPro" id="IPR015655">
    <property type="entry name" value="PP2C"/>
</dbReference>
<feature type="domain" description="PPM-type phosphatase" evidence="1">
    <location>
        <begin position="36"/>
        <end position="297"/>
    </location>
</feature>
<accession>A0A1M6KPQ0</accession>
<protein>
    <submittedName>
        <fullName evidence="2">Protein phosphatase</fullName>
    </submittedName>
</protein>
<dbReference type="Pfam" id="PF13672">
    <property type="entry name" value="PP2C_2"/>
    <property type="match status" value="1"/>
</dbReference>
<gene>
    <name evidence="2" type="ORF">SAMN02745181_2171</name>
</gene>
<evidence type="ECO:0000259" key="1">
    <source>
        <dbReference type="PROSITE" id="PS51746"/>
    </source>
</evidence>
<dbReference type="InterPro" id="IPR036457">
    <property type="entry name" value="PPM-type-like_dom_sf"/>
</dbReference>